<protein>
    <submittedName>
        <fullName evidence="1">Uncharacterized protein</fullName>
    </submittedName>
</protein>
<dbReference type="RefSeq" id="WP_138536568.1">
    <property type="nucleotide sequence ID" value="NZ_CP045429.1"/>
</dbReference>
<organism evidence="1 2">
    <name type="scientific">Pseudoalteromonas rubra</name>
    <dbReference type="NCBI Taxonomy" id="43658"/>
    <lineage>
        <taxon>Bacteria</taxon>
        <taxon>Pseudomonadati</taxon>
        <taxon>Pseudomonadota</taxon>
        <taxon>Gammaproteobacteria</taxon>
        <taxon>Alteromonadales</taxon>
        <taxon>Pseudoalteromonadaceae</taxon>
        <taxon>Pseudoalteromonas</taxon>
    </lineage>
</organism>
<name>A0A5S3V3U2_9GAMM</name>
<accession>A0A5S3V3U2</accession>
<proteinExistence type="predicted"/>
<sequence>METIYQKFKGHKVKFVFNDKALSYEYSDSEDSIAFEAQYDEIDVENVIRSTSKNAIWKFIASPFIFLALFAVGKASLNVDSIEKLLAGLVVTLIWVLLAVGCWIKYKRSEVTFTMFDSVRGRLIVVHDGQEDKIINLLKKSVSNYQSMLSYLTSNAVH</sequence>
<evidence type="ECO:0000313" key="1">
    <source>
        <dbReference type="EMBL" id="QPB83489.1"/>
    </source>
</evidence>
<dbReference type="AlphaFoldDB" id="A0A5S3V3U2"/>
<gene>
    <name evidence="1" type="ORF">CWC22_011020</name>
</gene>
<evidence type="ECO:0000313" key="2">
    <source>
        <dbReference type="Proteomes" id="UP000305729"/>
    </source>
</evidence>
<dbReference type="EMBL" id="CP045429">
    <property type="protein sequence ID" value="QPB83489.1"/>
    <property type="molecule type" value="Genomic_DNA"/>
</dbReference>
<dbReference type="Proteomes" id="UP000305729">
    <property type="component" value="Chromosome 1"/>
</dbReference>
<reference evidence="1 2" key="1">
    <citation type="submission" date="2019-10" db="EMBL/GenBank/DDBJ databases">
        <title>Pseudoalteromonas rubra S4059.</title>
        <authorList>
            <person name="Paulsen S."/>
            <person name="Wang X."/>
        </authorList>
    </citation>
    <scope>NUCLEOTIDE SEQUENCE [LARGE SCALE GENOMIC DNA]</scope>
    <source>
        <strain evidence="1 2">S4059</strain>
    </source>
</reference>